<gene>
    <name evidence="2" type="ORF">DK843_02575</name>
</gene>
<dbReference type="PANTHER" id="PTHR43313:SF1">
    <property type="entry name" value="3BETA-HYDROXYSTEROID DEHYDROGENASE DHS-16"/>
    <property type="match status" value="1"/>
</dbReference>
<protein>
    <submittedName>
        <fullName evidence="2">Retinol dehydrogenase</fullName>
    </submittedName>
</protein>
<dbReference type="AlphaFoldDB" id="A0A344UNK2"/>
<proteinExistence type="inferred from homology"/>
<dbReference type="KEGG" id="chrb:DK843_02575"/>
<dbReference type="GO" id="GO:0008202">
    <property type="term" value="P:steroid metabolic process"/>
    <property type="evidence" value="ECO:0007669"/>
    <property type="project" value="TreeGrafter"/>
</dbReference>
<dbReference type="InterPro" id="IPR036291">
    <property type="entry name" value="NAD(P)-bd_dom_sf"/>
</dbReference>
<organism evidence="2 3">
    <name type="scientific">Chromobacterium phragmitis</name>
    <dbReference type="NCBI Taxonomy" id="2202141"/>
    <lineage>
        <taxon>Bacteria</taxon>
        <taxon>Pseudomonadati</taxon>
        <taxon>Pseudomonadota</taxon>
        <taxon>Betaproteobacteria</taxon>
        <taxon>Neisseriales</taxon>
        <taxon>Chromobacteriaceae</taxon>
        <taxon>Chromobacterium</taxon>
    </lineage>
</organism>
<dbReference type="PRINTS" id="PR00080">
    <property type="entry name" value="SDRFAMILY"/>
</dbReference>
<dbReference type="PRINTS" id="PR00081">
    <property type="entry name" value="GDHRDH"/>
</dbReference>
<dbReference type="GO" id="GO:0016491">
    <property type="term" value="F:oxidoreductase activity"/>
    <property type="evidence" value="ECO:0007669"/>
    <property type="project" value="TreeGrafter"/>
</dbReference>
<evidence type="ECO:0000313" key="2">
    <source>
        <dbReference type="EMBL" id="AXE36850.1"/>
    </source>
</evidence>
<sequence length="287" mass="30896">MQTKSVLVTGASSGLGAAAASLLAKRGYHVYAAVRRLGTGPAGTCEIELDVTKPETIEHAQSQITRAEDGRPLWALVNNAGICVPAPLEILNADELRRQLEVNLIGQFTVTQAFLPQLRQSRGRIINVTSGLGSIAVPFLGAYSMAQFAKMAFSDILRRELMHSGVLVSVVQPGAIYTPIWDKFHAAADLATAKDHRDKVHPYASRFQAFLEQNESNARASPTRPDDFAKAILDTLESKEPAAHIPVGLDAEQFIEMARSHSPHSIDQLFASGMPSSTDFASHGGNA</sequence>
<dbReference type="EMBL" id="CP029554">
    <property type="protein sequence ID" value="AXE36850.1"/>
    <property type="molecule type" value="Genomic_DNA"/>
</dbReference>
<evidence type="ECO:0000256" key="1">
    <source>
        <dbReference type="RuleBase" id="RU000363"/>
    </source>
</evidence>
<accession>A0A344UNK2</accession>
<dbReference type="PANTHER" id="PTHR43313">
    <property type="entry name" value="SHORT-CHAIN DEHYDROGENASE/REDUCTASE FAMILY 9C"/>
    <property type="match status" value="1"/>
</dbReference>
<dbReference type="Gene3D" id="3.40.50.720">
    <property type="entry name" value="NAD(P)-binding Rossmann-like Domain"/>
    <property type="match status" value="1"/>
</dbReference>
<dbReference type="InterPro" id="IPR002347">
    <property type="entry name" value="SDR_fam"/>
</dbReference>
<name>A0A344UNK2_9NEIS</name>
<dbReference type="SUPFAM" id="SSF51735">
    <property type="entry name" value="NAD(P)-binding Rossmann-fold domains"/>
    <property type="match status" value="1"/>
</dbReference>
<dbReference type="Proteomes" id="UP000252038">
    <property type="component" value="Chromosome"/>
</dbReference>
<dbReference type="Pfam" id="PF00106">
    <property type="entry name" value="adh_short"/>
    <property type="match status" value="1"/>
</dbReference>
<comment type="similarity">
    <text evidence="1">Belongs to the short-chain dehydrogenases/reductases (SDR) family.</text>
</comment>
<evidence type="ECO:0000313" key="3">
    <source>
        <dbReference type="Proteomes" id="UP000252038"/>
    </source>
</evidence>
<reference evidence="2 3" key="1">
    <citation type="submission" date="2018-05" db="EMBL/GenBank/DDBJ databases">
        <title>Genome sequencing, assembly and analysis of the novel insecticidal bacterium, Chromobacterium phragmitis.</title>
        <authorList>
            <person name="Sparks M.E."/>
            <person name="Blackburn M.B."/>
            <person name="Gundersen-Rindal D.E."/>
        </authorList>
    </citation>
    <scope>NUCLEOTIDE SEQUENCE [LARGE SCALE GENOMIC DNA]</scope>
    <source>
        <strain evidence="2">IIBBL 274-1</strain>
    </source>
</reference>